<accession>A0ABU8RVF4</accession>
<evidence type="ECO:0000313" key="2">
    <source>
        <dbReference type="Proteomes" id="UP001361239"/>
    </source>
</evidence>
<protein>
    <submittedName>
        <fullName evidence="1">Uncharacterized protein</fullName>
    </submittedName>
</protein>
<dbReference type="RefSeq" id="WP_339586589.1">
    <property type="nucleotide sequence ID" value="NZ_JBBHJZ010000001.1"/>
</dbReference>
<reference evidence="1 2" key="1">
    <citation type="submission" date="2024-03" db="EMBL/GenBank/DDBJ databases">
        <authorList>
            <person name="Jo J.-H."/>
        </authorList>
    </citation>
    <scope>NUCLEOTIDE SEQUENCE [LARGE SCALE GENOMIC DNA]</scope>
    <source>
        <strain evidence="1 2">PS1R-30</strain>
    </source>
</reference>
<gene>
    <name evidence="1" type="ORF">WG901_08575</name>
</gene>
<keyword evidence="2" id="KW-1185">Reference proteome</keyword>
<dbReference type="Proteomes" id="UP001361239">
    <property type="component" value="Unassembled WGS sequence"/>
</dbReference>
<organism evidence="1 2">
    <name type="scientific">Novosphingobium anseongense</name>
    <dbReference type="NCBI Taxonomy" id="3133436"/>
    <lineage>
        <taxon>Bacteria</taxon>
        <taxon>Pseudomonadati</taxon>
        <taxon>Pseudomonadota</taxon>
        <taxon>Alphaproteobacteria</taxon>
        <taxon>Sphingomonadales</taxon>
        <taxon>Sphingomonadaceae</taxon>
        <taxon>Novosphingobium</taxon>
    </lineage>
</organism>
<dbReference type="EMBL" id="JBBHJZ010000001">
    <property type="protein sequence ID" value="MEJ5976686.1"/>
    <property type="molecule type" value="Genomic_DNA"/>
</dbReference>
<comment type="caution">
    <text evidence="1">The sequence shown here is derived from an EMBL/GenBank/DDBJ whole genome shotgun (WGS) entry which is preliminary data.</text>
</comment>
<evidence type="ECO:0000313" key="1">
    <source>
        <dbReference type="EMBL" id="MEJ5976686.1"/>
    </source>
</evidence>
<name>A0ABU8RVF4_9SPHN</name>
<sequence>MHVILQSSIGSRFALRENRSKAQAGWAEIRGGPKAGGPELPAFRFGWELSEIPGNVAIRHGVGGGDD</sequence>
<proteinExistence type="predicted"/>